<feature type="transmembrane region" description="Helical" evidence="1">
    <location>
        <begin position="183"/>
        <end position="201"/>
    </location>
</feature>
<evidence type="ECO:0000313" key="3">
    <source>
        <dbReference type="EMBL" id="CDM69499.1"/>
    </source>
</evidence>
<evidence type="ECO:0000313" key="4">
    <source>
        <dbReference type="Proteomes" id="UP000019426"/>
    </source>
</evidence>
<dbReference type="STRING" id="1216932.CM240_2362"/>
<dbReference type="KEGG" id="clt:CM240_2362"/>
<keyword evidence="1" id="KW-1133">Transmembrane helix</keyword>
<feature type="transmembrane region" description="Helical" evidence="1">
    <location>
        <begin position="213"/>
        <end position="233"/>
    </location>
</feature>
<dbReference type="HOGENOM" id="CLU_051142_0_0_9"/>
<keyword evidence="1" id="KW-0472">Membrane</keyword>
<feature type="transmembrane region" description="Helical" evidence="1">
    <location>
        <begin position="53"/>
        <end position="78"/>
    </location>
</feature>
<reference evidence="3 4" key="1">
    <citation type="submission" date="2013-11" db="EMBL/GenBank/DDBJ databases">
        <title>Complete genome sequence of Clostridum sp. M2/40.</title>
        <authorList>
            <person name="Wibberg D."/>
            <person name="Puehler A."/>
            <person name="Schlueter A."/>
        </authorList>
    </citation>
    <scope>NUCLEOTIDE SEQUENCE [LARGE SCALE GENOMIC DNA]</scope>
    <source>
        <strain evidence="4">M2/40</strain>
    </source>
</reference>
<proteinExistence type="predicted"/>
<feature type="transmembrane region" description="Helical" evidence="1">
    <location>
        <begin position="12"/>
        <end position="32"/>
    </location>
</feature>
<feature type="transmembrane region" description="Helical" evidence="1">
    <location>
        <begin position="245"/>
        <end position="267"/>
    </location>
</feature>
<dbReference type="Gene3D" id="2.30.42.10">
    <property type="match status" value="1"/>
</dbReference>
<dbReference type="InterPro" id="IPR036034">
    <property type="entry name" value="PDZ_sf"/>
</dbReference>
<dbReference type="Pfam" id="PF17820">
    <property type="entry name" value="PDZ_6"/>
    <property type="match status" value="1"/>
</dbReference>
<dbReference type="PATRIC" id="fig|1216932.3.peg.2340"/>
<evidence type="ECO:0000259" key="2">
    <source>
        <dbReference type="Pfam" id="PF17820"/>
    </source>
</evidence>
<dbReference type="AlphaFoldDB" id="W6S0W7"/>
<dbReference type="eggNOG" id="COG0265">
    <property type="taxonomic scope" value="Bacteria"/>
</dbReference>
<dbReference type="SUPFAM" id="SSF50156">
    <property type="entry name" value="PDZ domain-like"/>
    <property type="match status" value="1"/>
</dbReference>
<feature type="transmembrane region" description="Helical" evidence="1">
    <location>
        <begin position="138"/>
        <end position="162"/>
    </location>
</feature>
<organism evidence="3 4">
    <name type="scientific">Clostridium bornimense</name>
    <dbReference type="NCBI Taxonomy" id="1216932"/>
    <lineage>
        <taxon>Bacteria</taxon>
        <taxon>Bacillati</taxon>
        <taxon>Bacillota</taxon>
        <taxon>Clostridia</taxon>
        <taxon>Eubacteriales</taxon>
        <taxon>Clostridiaceae</taxon>
        <taxon>Clostridium</taxon>
    </lineage>
</organism>
<keyword evidence="4" id="KW-1185">Reference proteome</keyword>
<name>W6S0W7_9CLOT</name>
<accession>W6S0W7</accession>
<dbReference type="Proteomes" id="UP000019426">
    <property type="component" value="Chromosome M2/40_rep1"/>
</dbReference>
<evidence type="ECO:0000256" key="1">
    <source>
        <dbReference type="SAM" id="Phobius"/>
    </source>
</evidence>
<keyword evidence="1" id="KW-0812">Transmembrane</keyword>
<dbReference type="EMBL" id="HG917868">
    <property type="protein sequence ID" value="CDM69499.1"/>
    <property type="molecule type" value="Genomic_DNA"/>
</dbReference>
<feature type="transmembrane region" description="Helical" evidence="1">
    <location>
        <begin position="108"/>
        <end position="126"/>
    </location>
</feature>
<dbReference type="InterPro" id="IPR041489">
    <property type="entry name" value="PDZ_6"/>
</dbReference>
<feature type="transmembrane region" description="Helical" evidence="1">
    <location>
        <begin position="84"/>
        <end position="101"/>
    </location>
</feature>
<protein>
    <submittedName>
        <fullName evidence="3">Putative membrane protein</fullName>
    </submittedName>
</protein>
<feature type="domain" description="PDZ" evidence="2">
    <location>
        <begin position="314"/>
        <end position="350"/>
    </location>
</feature>
<sequence>MNYIMDSVRSVSYAIASPKYIVFILIFAYIIYRKNLKNVRVQKMLFGRSVNMLPILVISQLFFGIIAGVFASVLLYIFKVNFYQESYIEIIFLISLILMILKPKYVCFAYSGAILGGVSIVYNIMIKANLIDRGNDLFYIPIGNLLILVGVIHFIEGLLVAIDGNRGSIPVFTRINGEIRGGFAFNRVWIMPMSLILFQSVEDPFASIPISHVPAWILATGALAGFEIFYGAVGYKSVTFTKSKTAKVLISGSLISSYGIIMILLGVFSRGNLVMETCFLLLMPLLHEVMLYLDREIEERGEAKFVSNDEGIKVLEVGVDSLAYEMGIKSGDTLIEINDKRIQSIEDITESLNSISNFTEVKIKAVKGELKKISCSRENSKKPIGLVLVPKDIRREKVVPLDGDKFKNILEKVKKKYK</sequence>
<gene>
    <name evidence="3" type="ORF">CM240_2362</name>
</gene>